<dbReference type="Pfam" id="PF13912">
    <property type="entry name" value="zf-C2H2_6"/>
    <property type="match status" value="3"/>
</dbReference>
<keyword evidence="7" id="KW-0238">DNA-binding</keyword>
<dbReference type="Proteomes" id="UP001566132">
    <property type="component" value="Unassembled WGS sequence"/>
</dbReference>
<feature type="domain" description="C2H2-type" evidence="11">
    <location>
        <begin position="266"/>
        <end position="294"/>
    </location>
</feature>
<accession>A0ABD1FED5</accession>
<sequence length="405" mass="46818">MCGLKTTDTTSLNKHVRDFHGTPNFHCPVCSKSYENLTSLTNHLGKHSEVEVQKAEREVLKQRKATGCLYYCSWCGTGFMLVKSISEHIKAKHQIQENVEIARYTSNVTKIKLEEPVFNCNHCQRTFQKSYQFFYHLNEHKNVSNFSCPNCKKAFSTKLKLTTHYSRCHDKRISTYYQCETCEKILGSKQGLLTHRKRHLKLYNVKCEFCGKGFFCSGSLRLHVNSKHTGKSNFVCDICNRACYDKTALKNHMEKHRPEYKTKSKVICKLCNQQFLDEKYLKIHLKSKHMSDNGFVCDLCGKKLYSKSGLKDHQNIHQGLKPYKCEFCGVGFANSTTLKLHCRRHTGEKPYKCTLCTRAFTQSHSLKVHLRLHTGEKPFICNVCEKGFVSTSVLRAHMKSNHKLD</sequence>
<dbReference type="Pfam" id="PF00096">
    <property type="entry name" value="zf-C2H2"/>
    <property type="match status" value="4"/>
</dbReference>
<dbReference type="Gene3D" id="3.30.160.60">
    <property type="entry name" value="Classic Zinc Finger"/>
    <property type="match status" value="8"/>
</dbReference>
<feature type="domain" description="C2H2-type" evidence="11">
    <location>
        <begin position="70"/>
        <end position="98"/>
    </location>
</feature>
<feature type="domain" description="C2H2-type" evidence="11">
    <location>
        <begin position="25"/>
        <end position="52"/>
    </location>
</feature>
<dbReference type="FunFam" id="3.30.160.60:FF:000624">
    <property type="entry name" value="zinc finger protein 697"/>
    <property type="match status" value="1"/>
</dbReference>
<dbReference type="GO" id="GO:0000122">
    <property type="term" value="P:negative regulation of transcription by RNA polymerase II"/>
    <property type="evidence" value="ECO:0007669"/>
    <property type="project" value="UniProtKB-ARBA"/>
</dbReference>
<feature type="domain" description="C2H2-type" evidence="11">
    <location>
        <begin position="295"/>
        <end position="322"/>
    </location>
</feature>
<reference evidence="12 13" key="1">
    <citation type="submission" date="2024-05" db="EMBL/GenBank/DDBJ databases">
        <title>Genetic variation in Jamaican populations of the coffee berry borer (Hypothenemus hampei).</title>
        <authorList>
            <person name="Errbii M."/>
            <person name="Myrie A."/>
        </authorList>
    </citation>
    <scope>NUCLEOTIDE SEQUENCE [LARGE SCALE GENOMIC DNA]</scope>
    <source>
        <strain evidence="12">JA-Hopewell-2020-01-JO</strain>
        <tissue evidence="12">Whole body</tissue>
    </source>
</reference>
<feature type="domain" description="C2H2-type" evidence="11">
    <location>
        <begin position="146"/>
        <end position="169"/>
    </location>
</feature>
<dbReference type="Pfam" id="PF12874">
    <property type="entry name" value="zf-met"/>
    <property type="match status" value="1"/>
</dbReference>
<evidence type="ECO:0000256" key="1">
    <source>
        <dbReference type="ARBA" id="ARBA00004123"/>
    </source>
</evidence>
<keyword evidence="4 10" id="KW-0863">Zinc-finger</keyword>
<dbReference type="GO" id="GO:0008270">
    <property type="term" value="F:zinc ion binding"/>
    <property type="evidence" value="ECO:0007669"/>
    <property type="project" value="UniProtKB-KW"/>
</dbReference>
<comment type="subcellular location">
    <subcellularLocation>
        <location evidence="1">Nucleus</location>
    </subcellularLocation>
</comment>
<dbReference type="PANTHER" id="PTHR24379:SF121">
    <property type="entry name" value="C2H2-TYPE DOMAIN-CONTAINING PROTEIN"/>
    <property type="match status" value="1"/>
</dbReference>
<dbReference type="GO" id="GO:0045595">
    <property type="term" value="P:regulation of cell differentiation"/>
    <property type="evidence" value="ECO:0007669"/>
    <property type="project" value="UniProtKB-ARBA"/>
</dbReference>
<evidence type="ECO:0000256" key="2">
    <source>
        <dbReference type="ARBA" id="ARBA00022723"/>
    </source>
</evidence>
<organism evidence="12 13">
    <name type="scientific">Hypothenemus hampei</name>
    <name type="common">Coffee berry borer</name>
    <dbReference type="NCBI Taxonomy" id="57062"/>
    <lineage>
        <taxon>Eukaryota</taxon>
        <taxon>Metazoa</taxon>
        <taxon>Ecdysozoa</taxon>
        <taxon>Arthropoda</taxon>
        <taxon>Hexapoda</taxon>
        <taxon>Insecta</taxon>
        <taxon>Pterygota</taxon>
        <taxon>Neoptera</taxon>
        <taxon>Endopterygota</taxon>
        <taxon>Coleoptera</taxon>
        <taxon>Polyphaga</taxon>
        <taxon>Cucujiformia</taxon>
        <taxon>Curculionidae</taxon>
        <taxon>Scolytinae</taxon>
        <taxon>Hypothenemus</taxon>
    </lineage>
</organism>
<protein>
    <recommendedName>
        <fullName evidence="11">C2H2-type domain-containing protein</fullName>
    </recommendedName>
</protein>
<feature type="domain" description="C2H2-type" evidence="11">
    <location>
        <begin position="351"/>
        <end position="378"/>
    </location>
</feature>
<dbReference type="GO" id="GO:0003677">
    <property type="term" value="F:DNA binding"/>
    <property type="evidence" value="ECO:0007669"/>
    <property type="project" value="UniProtKB-KW"/>
</dbReference>
<evidence type="ECO:0000256" key="6">
    <source>
        <dbReference type="ARBA" id="ARBA00023015"/>
    </source>
</evidence>
<evidence type="ECO:0000256" key="7">
    <source>
        <dbReference type="ARBA" id="ARBA00023125"/>
    </source>
</evidence>
<feature type="domain" description="C2H2-type" evidence="11">
    <location>
        <begin position="234"/>
        <end position="261"/>
    </location>
</feature>
<evidence type="ECO:0000256" key="9">
    <source>
        <dbReference type="ARBA" id="ARBA00023242"/>
    </source>
</evidence>
<keyword evidence="8" id="KW-0804">Transcription</keyword>
<dbReference type="FunFam" id="3.30.160.60:FF:000912">
    <property type="entry name" value="Zinc finger protein 660"/>
    <property type="match status" value="1"/>
</dbReference>
<keyword evidence="2" id="KW-0479">Metal-binding</keyword>
<keyword evidence="5" id="KW-0862">Zinc</keyword>
<dbReference type="InterPro" id="IPR013087">
    <property type="entry name" value="Znf_C2H2_type"/>
</dbReference>
<dbReference type="InterPro" id="IPR036236">
    <property type="entry name" value="Znf_C2H2_sf"/>
</dbReference>
<dbReference type="EMBL" id="JBDJPC010000001">
    <property type="protein sequence ID" value="KAL1517639.1"/>
    <property type="molecule type" value="Genomic_DNA"/>
</dbReference>
<dbReference type="AlphaFoldDB" id="A0ABD1FED5"/>
<dbReference type="PANTHER" id="PTHR24379">
    <property type="entry name" value="KRAB AND ZINC FINGER DOMAIN-CONTAINING"/>
    <property type="match status" value="1"/>
</dbReference>
<dbReference type="PROSITE" id="PS00028">
    <property type="entry name" value="ZINC_FINGER_C2H2_1"/>
    <property type="match status" value="12"/>
</dbReference>
<dbReference type="SMART" id="SM00355">
    <property type="entry name" value="ZnF_C2H2"/>
    <property type="match status" value="13"/>
</dbReference>
<feature type="domain" description="C2H2-type" evidence="11">
    <location>
        <begin position="205"/>
        <end position="233"/>
    </location>
</feature>
<evidence type="ECO:0000256" key="10">
    <source>
        <dbReference type="PROSITE-ProRule" id="PRU00042"/>
    </source>
</evidence>
<evidence type="ECO:0000313" key="13">
    <source>
        <dbReference type="Proteomes" id="UP001566132"/>
    </source>
</evidence>
<dbReference type="GO" id="GO:0005634">
    <property type="term" value="C:nucleus"/>
    <property type="evidence" value="ECO:0007669"/>
    <property type="project" value="UniProtKB-SubCell"/>
</dbReference>
<dbReference type="SUPFAM" id="SSF57667">
    <property type="entry name" value="beta-beta-alpha zinc fingers"/>
    <property type="match status" value="6"/>
</dbReference>
<feature type="domain" description="C2H2-type" evidence="11">
    <location>
        <begin position="379"/>
        <end position="405"/>
    </location>
</feature>
<keyword evidence="13" id="KW-1185">Reference proteome</keyword>
<keyword evidence="6" id="KW-0805">Transcription regulation</keyword>
<name>A0ABD1FED5_HYPHA</name>
<comment type="caution">
    <text evidence="12">The sequence shown here is derived from an EMBL/GenBank/DDBJ whole genome shotgun (WGS) entry which is preliminary data.</text>
</comment>
<keyword evidence="9" id="KW-0539">Nucleus</keyword>
<dbReference type="FunFam" id="3.30.160.60:FF:000325">
    <property type="entry name" value="ZFP90 zinc finger protein"/>
    <property type="match status" value="1"/>
</dbReference>
<feature type="domain" description="C2H2-type" evidence="11">
    <location>
        <begin position="177"/>
        <end position="199"/>
    </location>
</feature>
<feature type="domain" description="C2H2-type" evidence="11">
    <location>
        <begin position="323"/>
        <end position="350"/>
    </location>
</feature>
<proteinExistence type="predicted"/>
<evidence type="ECO:0000256" key="3">
    <source>
        <dbReference type="ARBA" id="ARBA00022737"/>
    </source>
</evidence>
<feature type="domain" description="C2H2-type" evidence="11">
    <location>
        <begin position="118"/>
        <end position="145"/>
    </location>
</feature>
<evidence type="ECO:0000313" key="12">
    <source>
        <dbReference type="EMBL" id="KAL1517639.1"/>
    </source>
</evidence>
<gene>
    <name evidence="12" type="ORF">ABEB36_001377</name>
</gene>
<evidence type="ECO:0000256" key="5">
    <source>
        <dbReference type="ARBA" id="ARBA00022833"/>
    </source>
</evidence>
<dbReference type="PROSITE" id="PS50157">
    <property type="entry name" value="ZINC_FINGER_C2H2_2"/>
    <property type="match status" value="12"/>
</dbReference>
<keyword evidence="3" id="KW-0677">Repeat</keyword>
<evidence type="ECO:0000256" key="4">
    <source>
        <dbReference type="ARBA" id="ARBA00022771"/>
    </source>
</evidence>
<evidence type="ECO:0000259" key="11">
    <source>
        <dbReference type="PROSITE" id="PS50157"/>
    </source>
</evidence>
<evidence type="ECO:0000256" key="8">
    <source>
        <dbReference type="ARBA" id="ARBA00023163"/>
    </source>
</evidence>